<dbReference type="SUPFAM" id="SSF53448">
    <property type="entry name" value="Nucleotide-diphospho-sugar transferases"/>
    <property type="match status" value="1"/>
</dbReference>
<sequence length="384" mass="41695">MTASLVIAAAYLGQLTLKALLASRYARHTRHLPATPASATTPVSILQPILSGDPQLASTLESNRHTFPTAHFLWLIDETDPEATLICENLASRFPAQPIHVLRCAPPPQGINPKAHKLALALPLVTTSVFVVLDDDTRLSPAGLTALIGGLDSGATLATGLPRYHAANGRFSPWLAEFVNSAAVLTYLPALAVSPPVSIHGMCYALRTADARRLNVFETISRALTDDLALAVELQRHGLKIHQTIEPHDIATSVPSFSALLHILHRWFLFTRLLLTACPLSQKIGISAAYALPPFLLITLTALAFTSWSAALVLTATLLLREVVLATVTRQFLGRATSSRREPFASALLEIAQPAFLLAATLHTTIRWRTRTIRVRSVTDFEYL</sequence>
<name>A0A290QC86_9BACT</name>
<evidence type="ECO:0000256" key="6">
    <source>
        <dbReference type="ARBA" id="ARBA00022692"/>
    </source>
</evidence>
<evidence type="ECO:0000313" key="11">
    <source>
        <dbReference type="Proteomes" id="UP000217265"/>
    </source>
</evidence>
<dbReference type="OrthoDB" id="3766716at2"/>
<evidence type="ECO:0000313" key="10">
    <source>
        <dbReference type="EMBL" id="ATC63846.1"/>
    </source>
</evidence>
<keyword evidence="11" id="KW-1185">Reference proteome</keyword>
<evidence type="ECO:0000256" key="9">
    <source>
        <dbReference type="SAM" id="Phobius"/>
    </source>
</evidence>
<organism evidence="10 11">
    <name type="scientific">Nibricoccus aquaticus</name>
    <dbReference type="NCBI Taxonomy" id="2576891"/>
    <lineage>
        <taxon>Bacteria</taxon>
        <taxon>Pseudomonadati</taxon>
        <taxon>Verrucomicrobiota</taxon>
        <taxon>Opitutia</taxon>
        <taxon>Opitutales</taxon>
        <taxon>Opitutaceae</taxon>
        <taxon>Nibricoccus</taxon>
    </lineage>
</organism>
<dbReference type="GO" id="GO:0006679">
    <property type="term" value="P:glucosylceramide biosynthetic process"/>
    <property type="evidence" value="ECO:0007669"/>
    <property type="project" value="TreeGrafter"/>
</dbReference>
<keyword evidence="8 9" id="KW-0472">Membrane</keyword>
<keyword evidence="6 9" id="KW-0812">Transmembrane</keyword>
<dbReference type="EMBL" id="CP023344">
    <property type="protein sequence ID" value="ATC63846.1"/>
    <property type="molecule type" value="Genomic_DNA"/>
</dbReference>
<gene>
    <name evidence="10" type="ORF">CMV30_07745</name>
</gene>
<evidence type="ECO:0000256" key="4">
    <source>
        <dbReference type="ARBA" id="ARBA00022676"/>
    </source>
</evidence>
<evidence type="ECO:0000256" key="2">
    <source>
        <dbReference type="ARBA" id="ARBA00004760"/>
    </source>
</evidence>
<evidence type="ECO:0000256" key="1">
    <source>
        <dbReference type="ARBA" id="ARBA00004141"/>
    </source>
</evidence>
<evidence type="ECO:0000256" key="8">
    <source>
        <dbReference type="ARBA" id="ARBA00023136"/>
    </source>
</evidence>
<dbReference type="Gene3D" id="3.90.550.10">
    <property type="entry name" value="Spore Coat Polysaccharide Biosynthesis Protein SpsA, Chain A"/>
    <property type="match status" value="1"/>
</dbReference>
<keyword evidence="5 10" id="KW-0808">Transferase</keyword>
<dbReference type="AlphaFoldDB" id="A0A290QC86"/>
<evidence type="ECO:0000256" key="5">
    <source>
        <dbReference type="ARBA" id="ARBA00022679"/>
    </source>
</evidence>
<comment type="pathway">
    <text evidence="2">Lipid metabolism; sphingolipid metabolism.</text>
</comment>
<dbReference type="RefSeq" id="WP_096055478.1">
    <property type="nucleotide sequence ID" value="NZ_CP023344.1"/>
</dbReference>
<dbReference type="PANTHER" id="PTHR12726:SF0">
    <property type="entry name" value="CERAMIDE GLUCOSYLTRANSFERASE"/>
    <property type="match status" value="1"/>
</dbReference>
<dbReference type="GO" id="GO:0008120">
    <property type="term" value="F:ceramide glucosyltransferase activity"/>
    <property type="evidence" value="ECO:0007669"/>
    <property type="project" value="TreeGrafter"/>
</dbReference>
<accession>A0A290QC86</accession>
<keyword evidence="7 9" id="KW-1133">Transmembrane helix</keyword>
<protein>
    <submittedName>
        <fullName evidence="10">Ceramide glucosyltransferase</fullName>
    </submittedName>
</protein>
<comment type="subcellular location">
    <subcellularLocation>
        <location evidence="1">Membrane</location>
        <topology evidence="1">Multi-pass membrane protein</topology>
    </subcellularLocation>
</comment>
<reference evidence="10 11" key="1">
    <citation type="submission" date="2017-09" db="EMBL/GenBank/DDBJ databases">
        <title>Complete genome sequence of Verrucomicrobial strain HZ-65, isolated from freshwater.</title>
        <authorList>
            <person name="Choi A."/>
        </authorList>
    </citation>
    <scope>NUCLEOTIDE SEQUENCE [LARGE SCALE GENOMIC DNA]</scope>
    <source>
        <strain evidence="10 11">HZ-65</strain>
    </source>
</reference>
<dbReference type="PANTHER" id="PTHR12726">
    <property type="entry name" value="CERAMIDE GLUCOSYLTRANSFERASE"/>
    <property type="match status" value="1"/>
</dbReference>
<evidence type="ECO:0000256" key="7">
    <source>
        <dbReference type="ARBA" id="ARBA00022989"/>
    </source>
</evidence>
<dbReference type="Proteomes" id="UP000217265">
    <property type="component" value="Chromosome"/>
</dbReference>
<evidence type="ECO:0000256" key="3">
    <source>
        <dbReference type="ARBA" id="ARBA00004991"/>
    </source>
</evidence>
<dbReference type="KEGG" id="vbh:CMV30_07745"/>
<dbReference type="InterPro" id="IPR025993">
    <property type="entry name" value="Ceramide_glucosylTrfase"/>
</dbReference>
<keyword evidence="4" id="KW-0328">Glycosyltransferase</keyword>
<feature type="transmembrane region" description="Helical" evidence="9">
    <location>
        <begin position="295"/>
        <end position="320"/>
    </location>
</feature>
<dbReference type="GO" id="GO:0016020">
    <property type="term" value="C:membrane"/>
    <property type="evidence" value="ECO:0007669"/>
    <property type="project" value="UniProtKB-SubCell"/>
</dbReference>
<comment type="pathway">
    <text evidence="3">Sphingolipid metabolism.</text>
</comment>
<dbReference type="Pfam" id="PF13506">
    <property type="entry name" value="Glyco_transf_21"/>
    <property type="match status" value="1"/>
</dbReference>
<dbReference type="InterPro" id="IPR029044">
    <property type="entry name" value="Nucleotide-diphossugar_trans"/>
</dbReference>
<proteinExistence type="predicted"/>